<comment type="caution">
    <text evidence="1">The sequence shown here is derived from an EMBL/GenBank/DDBJ whole genome shotgun (WGS) entry which is preliminary data.</text>
</comment>
<keyword evidence="2" id="KW-1185">Reference proteome</keyword>
<evidence type="ECO:0000313" key="2">
    <source>
        <dbReference type="Proteomes" id="UP000321617"/>
    </source>
</evidence>
<dbReference type="Proteomes" id="UP000321617">
    <property type="component" value="Unassembled WGS sequence"/>
</dbReference>
<reference evidence="1 2" key="1">
    <citation type="journal article" date="2013" name="Stand. Genomic Sci.">
        <title>Genomic Encyclopedia of Type Strains, Phase I: The one thousand microbial genomes (KMG-I) project.</title>
        <authorList>
            <person name="Kyrpides N.C."/>
            <person name="Woyke T."/>
            <person name="Eisen J.A."/>
            <person name="Garrity G."/>
            <person name="Lilburn T.G."/>
            <person name="Beck B.J."/>
            <person name="Whitman W.B."/>
            <person name="Hugenholtz P."/>
            <person name="Klenk H.P."/>
        </authorList>
    </citation>
    <scope>NUCLEOTIDE SEQUENCE [LARGE SCALE GENOMIC DNA]</scope>
    <source>
        <strain evidence="1 2">DSM 45044</strain>
    </source>
</reference>
<dbReference type="EMBL" id="VLLL01000007">
    <property type="protein sequence ID" value="TWJ10685.1"/>
    <property type="molecule type" value="Genomic_DNA"/>
</dbReference>
<name>A0A562UYK0_9ACTN</name>
<proteinExistence type="predicted"/>
<dbReference type="AlphaFoldDB" id="A0A562UYK0"/>
<organism evidence="1 2">
    <name type="scientific">Stackebrandtia albiflava</name>
    <dbReference type="NCBI Taxonomy" id="406432"/>
    <lineage>
        <taxon>Bacteria</taxon>
        <taxon>Bacillati</taxon>
        <taxon>Actinomycetota</taxon>
        <taxon>Actinomycetes</taxon>
        <taxon>Glycomycetales</taxon>
        <taxon>Glycomycetaceae</taxon>
        <taxon>Stackebrandtia</taxon>
    </lineage>
</organism>
<sequence length="89" mass="10153">MVARALRERYIVWLPLRRGLSFEVAARRAHDLIVAGHGRLGDLLAAADTELRCETEPHARWRLYGQSVDSVADALRRYDFHGGDRAERP</sequence>
<evidence type="ECO:0000313" key="1">
    <source>
        <dbReference type="EMBL" id="TWJ10685.1"/>
    </source>
</evidence>
<accession>A0A562UYK0</accession>
<gene>
    <name evidence="1" type="ORF">LX16_4105</name>
</gene>
<protein>
    <submittedName>
        <fullName evidence="1">Uncharacterized protein</fullName>
    </submittedName>
</protein>